<dbReference type="NCBIfam" id="TIGR00398">
    <property type="entry name" value="metG"/>
    <property type="match status" value="1"/>
</dbReference>
<dbReference type="InterPro" id="IPR001412">
    <property type="entry name" value="aa-tRNA-synth_I_CS"/>
</dbReference>
<comment type="subcellular location">
    <subcellularLocation>
        <location evidence="2 11">Cytoplasm</location>
    </subcellularLocation>
</comment>
<dbReference type="Gene3D" id="3.40.50.620">
    <property type="entry name" value="HUPs"/>
    <property type="match status" value="1"/>
</dbReference>
<comment type="cofactor">
    <cofactor evidence="11">
        <name>Zn(2+)</name>
        <dbReference type="ChEBI" id="CHEBI:29105"/>
    </cofactor>
    <text evidence="11">Binds 1 zinc ion per subunit.</text>
</comment>
<keyword evidence="11" id="KW-0479">Metal-binding</keyword>
<name>A0A6J4JMC5_9CHLR</name>
<dbReference type="GO" id="GO:0004825">
    <property type="term" value="F:methionine-tRNA ligase activity"/>
    <property type="evidence" value="ECO:0007669"/>
    <property type="project" value="UniProtKB-UniRule"/>
</dbReference>
<dbReference type="PANTHER" id="PTHR45765:SF1">
    <property type="entry name" value="METHIONINE--TRNA LIGASE, CYTOPLASMIC"/>
    <property type="match status" value="1"/>
</dbReference>
<keyword evidence="7 11" id="KW-0067">ATP-binding</keyword>
<organism evidence="14">
    <name type="scientific">uncultured Chloroflexia bacterium</name>
    <dbReference type="NCBI Taxonomy" id="1672391"/>
    <lineage>
        <taxon>Bacteria</taxon>
        <taxon>Bacillati</taxon>
        <taxon>Chloroflexota</taxon>
        <taxon>Chloroflexia</taxon>
        <taxon>environmental samples</taxon>
    </lineage>
</organism>
<evidence type="ECO:0000313" key="14">
    <source>
        <dbReference type="EMBL" id="CAA9282240.1"/>
    </source>
</evidence>
<protein>
    <recommendedName>
        <fullName evidence="11">Methionine--tRNA ligase</fullName>
        <ecNumber evidence="11">6.1.1.10</ecNumber>
    </recommendedName>
    <alternativeName>
        <fullName evidence="11">Methionyl-tRNA synthetase</fullName>
        <shortName evidence="11">MetRS</shortName>
    </alternativeName>
</protein>
<feature type="binding site" evidence="11">
    <location>
        <position position="345"/>
    </location>
    <ligand>
        <name>ATP</name>
        <dbReference type="ChEBI" id="CHEBI:30616"/>
    </ligand>
</feature>
<keyword evidence="8 11" id="KW-0648">Protein biosynthesis</keyword>
<dbReference type="CDD" id="cd07957">
    <property type="entry name" value="Anticodon_Ia_Met"/>
    <property type="match status" value="1"/>
</dbReference>
<dbReference type="InterPro" id="IPR009080">
    <property type="entry name" value="tRNAsynth_Ia_anticodon-bd"/>
</dbReference>
<dbReference type="Pfam" id="PF19303">
    <property type="entry name" value="Anticodon_3"/>
    <property type="match status" value="1"/>
</dbReference>
<evidence type="ECO:0000256" key="2">
    <source>
        <dbReference type="ARBA" id="ARBA00004496"/>
    </source>
</evidence>
<dbReference type="EMBL" id="CADCTR010001117">
    <property type="protein sequence ID" value="CAA9282240.1"/>
    <property type="molecule type" value="Genomic_DNA"/>
</dbReference>
<keyword evidence="6 11" id="KW-0547">Nucleotide-binding</keyword>
<gene>
    <name evidence="11" type="primary">metG</name>
    <name evidence="14" type="ORF">AVDCRST_MAG93-3272</name>
</gene>
<proteinExistence type="inferred from homology"/>
<dbReference type="SUPFAM" id="SSF52374">
    <property type="entry name" value="Nucleotidylyl transferase"/>
    <property type="match status" value="1"/>
</dbReference>
<dbReference type="SUPFAM" id="SSF57770">
    <property type="entry name" value="Methionyl-tRNA synthetase (MetRS), Zn-domain"/>
    <property type="match status" value="1"/>
</dbReference>
<dbReference type="InterPro" id="IPR014758">
    <property type="entry name" value="Met-tRNA_synth"/>
</dbReference>
<feature type="binding site" evidence="11">
    <location>
        <position position="144"/>
    </location>
    <ligand>
        <name>Zn(2+)</name>
        <dbReference type="ChEBI" id="CHEBI:29105"/>
    </ligand>
</feature>
<reference evidence="14" key="1">
    <citation type="submission" date="2020-02" db="EMBL/GenBank/DDBJ databases">
        <authorList>
            <person name="Meier V. D."/>
        </authorList>
    </citation>
    <scope>NUCLEOTIDE SEQUENCE</scope>
    <source>
        <strain evidence="14">AVDCRST_MAG93</strain>
    </source>
</reference>
<feature type="binding site" evidence="11">
    <location>
        <position position="160"/>
    </location>
    <ligand>
        <name>Zn(2+)</name>
        <dbReference type="ChEBI" id="CHEBI:29105"/>
    </ligand>
</feature>
<dbReference type="InterPro" id="IPR023458">
    <property type="entry name" value="Met-tRNA_ligase_1"/>
</dbReference>
<evidence type="ECO:0000256" key="10">
    <source>
        <dbReference type="ARBA" id="ARBA00047364"/>
    </source>
</evidence>
<keyword evidence="11" id="KW-0862">Zinc</keyword>
<feature type="binding site" evidence="11">
    <location>
        <position position="157"/>
    </location>
    <ligand>
        <name>Zn(2+)</name>
        <dbReference type="ChEBI" id="CHEBI:29105"/>
    </ligand>
</feature>
<dbReference type="CDD" id="cd00814">
    <property type="entry name" value="MetRS_core"/>
    <property type="match status" value="1"/>
</dbReference>
<dbReference type="GO" id="GO:0005524">
    <property type="term" value="F:ATP binding"/>
    <property type="evidence" value="ECO:0007669"/>
    <property type="project" value="UniProtKB-UniRule"/>
</dbReference>
<dbReference type="Pfam" id="PF09334">
    <property type="entry name" value="tRNA-synt_1g"/>
    <property type="match status" value="1"/>
</dbReference>
<dbReference type="InterPro" id="IPR015413">
    <property type="entry name" value="Methionyl/Leucyl_tRNA_Synth"/>
</dbReference>
<dbReference type="EC" id="6.1.1.10" evidence="11"/>
<evidence type="ECO:0000256" key="3">
    <source>
        <dbReference type="ARBA" id="ARBA00008258"/>
    </source>
</evidence>
<dbReference type="GO" id="GO:0046872">
    <property type="term" value="F:metal ion binding"/>
    <property type="evidence" value="ECO:0007669"/>
    <property type="project" value="UniProtKB-KW"/>
</dbReference>
<evidence type="ECO:0000256" key="1">
    <source>
        <dbReference type="ARBA" id="ARBA00003314"/>
    </source>
</evidence>
<dbReference type="Gene3D" id="1.10.730.10">
    <property type="entry name" value="Isoleucyl-tRNA Synthetase, Domain 1"/>
    <property type="match status" value="1"/>
</dbReference>
<comment type="catalytic activity">
    <reaction evidence="10 11">
        <text>tRNA(Met) + L-methionine + ATP = L-methionyl-tRNA(Met) + AMP + diphosphate</text>
        <dbReference type="Rhea" id="RHEA:13481"/>
        <dbReference type="Rhea" id="RHEA-COMP:9667"/>
        <dbReference type="Rhea" id="RHEA-COMP:9698"/>
        <dbReference type="ChEBI" id="CHEBI:30616"/>
        <dbReference type="ChEBI" id="CHEBI:33019"/>
        <dbReference type="ChEBI" id="CHEBI:57844"/>
        <dbReference type="ChEBI" id="CHEBI:78442"/>
        <dbReference type="ChEBI" id="CHEBI:78530"/>
        <dbReference type="ChEBI" id="CHEBI:456215"/>
        <dbReference type="EC" id="6.1.1.10"/>
    </reaction>
</comment>
<dbReference type="SUPFAM" id="SSF47323">
    <property type="entry name" value="Anticodon-binding domain of a subclass of class I aminoacyl-tRNA synthetases"/>
    <property type="match status" value="1"/>
</dbReference>
<feature type="short sequence motif" description="'KMSKS' region" evidence="11">
    <location>
        <begin position="342"/>
        <end position="346"/>
    </location>
</feature>
<evidence type="ECO:0000259" key="12">
    <source>
        <dbReference type="Pfam" id="PF09334"/>
    </source>
</evidence>
<feature type="short sequence motif" description="'HIGH' region" evidence="11">
    <location>
        <begin position="12"/>
        <end position="22"/>
    </location>
</feature>
<dbReference type="PROSITE" id="PS00178">
    <property type="entry name" value="AA_TRNA_LIGASE_I"/>
    <property type="match status" value="1"/>
</dbReference>
<dbReference type="PRINTS" id="PR01041">
    <property type="entry name" value="TRNASYNTHMET"/>
</dbReference>
<dbReference type="PANTHER" id="PTHR45765">
    <property type="entry name" value="METHIONINE--TRNA LIGASE"/>
    <property type="match status" value="1"/>
</dbReference>
<dbReference type="InterPro" id="IPR041872">
    <property type="entry name" value="Anticodon_Met"/>
</dbReference>
<sequence length="593" mass="67182">MSENILVSVAWPYANGPFHVGHIAGAYLPADIFARYQRLRGNNVLMVSGSDCHGTPITLEAERQGITPQEVILRNHPSFVNTLKVLGVTFDLFTQTYTENHYRTTTDFFTRLLERGYLYNETMTGSYSESSNRFLPDRYVEGTCPNCGFPRARGDQCDNCGRLHEPWDLIEPRSSLDGGAVTFRETEHYFIDLGKLEPALRAWLDSTNRDYWRSNTLVFTENWLKQGLRGRAITRDLEWGVPVPIDDPAYAAKRIYVWFDAVIGYYSASIEWAERTGQPERWRDWWVCNADGSAPARSYYFLAKDNIPFHTIIWPAILLGYGDRSLAYDVPSNEFLNLEGDKMSTSRNWALWLPDLQDRYQPDQLRYYLTANAPEGRDTNWSWSEFVRRNNDELVATWGNLANRVLTIAHRNFGTVPEPGALSDEDRSLLADVEAGFGSVGALLDAVRLKAGLQEALSIAQRANQYISEQEPWKLVKADRERAATVIYVGLRAIDSINRLLSPFLPFTAQRLHTMLGYDETIAPQPHIEEAIDPDGQTREVLTGAYVVDAGWEPSALSPGQQLRQPEPLFTKLDEHVAEEELARLAASATPQA</sequence>
<evidence type="ECO:0000259" key="13">
    <source>
        <dbReference type="Pfam" id="PF19303"/>
    </source>
</evidence>
<dbReference type="GO" id="GO:0005829">
    <property type="term" value="C:cytosol"/>
    <property type="evidence" value="ECO:0007669"/>
    <property type="project" value="TreeGrafter"/>
</dbReference>
<comment type="function">
    <text evidence="1 11">Is required not only for elongation of protein synthesis but also for the initiation of all mRNA translation through initiator tRNA(fMet) aminoacylation.</text>
</comment>
<keyword evidence="9 11" id="KW-0030">Aminoacyl-tRNA synthetase</keyword>
<evidence type="ECO:0000256" key="4">
    <source>
        <dbReference type="ARBA" id="ARBA00022490"/>
    </source>
</evidence>
<dbReference type="AlphaFoldDB" id="A0A6J4JMC5"/>
<dbReference type="InterPro" id="IPR029038">
    <property type="entry name" value="MetRS_Zn"/>
</dbReference>
<accession>A0A6J4JMC5</accession>
<feature type="domain" description="Methionyl/Leucyl tRNA synthetase" evidence="12">
    <location>
        <begin position="5"/>
        <end position="406"/>
    </location>
</feature>
<dbReference type="FunFam" id="2.20.28.20:FF:000001">
    <property type="entry name" value="Methionine--tRNA ligase"/>
    <property type="match status" value="1"/>
</dbReference>
<evidence type="ECO:0000256" key="7">
    <source>
        <dbReference type="ARBA" id="ARBA00022840"/>
    </source>
</evidence>
<evidence type="ECO:0000256" key="9">
    <source>
        <dbReference type="ARBA" id="ARBA00023146"/>
    </source>
</evidence>
<comment type="subunit">
    <text evidence="11">Monomer.</text>
</comment>
<dbReference type="Gene3D" id="2.20.28.20">
    <property type="entry name" value="Methionyl-tRNA synthetase, Zn-domain"/>
    <property type="match status" value="1"/>
</dbReference>
<dbReference type="InterPro" id="IPR033911">
    <property type="entry name" value="MetRS_core"/>
</dbReference>
<keyword evidence="5 11" id="KW-0436">Ligase</keyword>
<evidence type="ECO:0000256" key="5">
    <source>
        <dbReference type="ARBA" id="ARBA00022598"/>
    </source>
</evidence>
<comment type="similarity">
    <text evidence="3 11">Belongs to the class-I aminoacyl-tRNA synthetase family. MetG type 1 subfamily.</text>
</comment>
<dbReference type="GO" id="GO:0006431">
    <property type="term" value="P:methionyl-tRNA aminoacylation"/>
    <property type="evidence" value="ECO:0007669"/>
    <property type="project" value="UniProtKB-UniRule"/>
</dbReference>
<dbReference type="InterPro" id="IPR014729">
    <property type="entry name" value="Rossmann-like_a/b/a_fold"/>
</dbReference>
<dbReference type="HAMAP" id="MF_00098">
    <property type="entry name" value="Met_tRNA_synth_type1"/>
    <property type="match status" value="1"/>
</dbReference>
<feature type="binding site" evidence="11">
    <location>
        <position position="147"/>
    </location>
    <ligand>
        <name>Zn(2+)</name>
        <dbReference type="ChEBI" id="CHEBI:29105"/>
    </ligand>
</feature>
<feature type="domain" description="Methionyl-tRNA synthetase anticodon-binding" evidence="13">
    <location>
        <begin position="416"/>
        <end position="529"/>
    </location>
</feature>
<keyword evidence="4 11" id="KW-0963">Cytoplasm</keyword>
<evidence type="ECO:0000256" key="8">
    <source>
        <dbReference type="ARBA" id="ARBA00022917"/>
    </source>
</evidence>
<evidence type="ECO:0000256" key="6">
    <source>
        <dbReference type="ARBA" id="ARBA00022741"/>
    </source>
</evidence>
<evidence type="ECO:0000256" key="11">
    <source>
        <dbReference type="HAMAP-Rule" id="MF_00098"/>
    </source>
</evidence>